<keyword evidence="4" id="KW-0812">Transmembrane</keyword>
<dbReference type="InterPro" id="IPR005594">
    <property type="entry name" value="YadA_C"/>
</dbReference>
<comment type="subcellular location">
    <subcellularLocation>
        <location evidence="2">Cell outer membrane</location>
    </subcellularLocation>
    <subcellularLocation>
        <location evidence="1">Cell surface</location>
    </subcellularLocation>
</comment>
<feature type="domain" description="Trimeric autotransporter adhesin YadA-like C-terminal membrane anchor" evidence="10">
    <location>
        <begin position="344"/>
        <end position="405"/>
    </location>
</feature>
<evidence type="ECO:0000256" key="4">
    <source>
        <dbReference type="ARBA" id="ARBA00022692"/>
    </source>
</evidence>
<feature type="coiled-coil region" evidence="8">
    <location>
        <begin position="189"/>
        <end position="227"/>
    </location>
</feature>
<evidence type="ECO:0000313" key="12">
    <source>
        <dbReference type="Proteomes" id="UP000002076"/>
    </source>
</evidence>
<proteinExistence type="predicted"/>
<reference evidence="11 12" key="1">
    <citation type="journal article" date="2009" name="Genome Biol.">
        <title>NeMeSys: a biological resource for narrowing the gap between sequence and function in the human pathogen Neisseria meningitidis.</title>
        <authorList>
            <person name="Rusniok C."/>
            <person name="Vallenet D."/>
            <person name="Floquet S."/>
            <person name="Ewles H."/>
            <person name="Mouze-Soulama C."/>
            <person name="Brown D."/>
            <person name="Lajus A."/>
            <person name="Buchrieser C."/>
            <person name="Medigue C."/>
            <person name="Glaser P."/>
            <person name="Pelicic V."/>
        </authorList>
    </citation>
    <scope>NUCLEOTIDE SEQUENCE [LARGE SCALE GENOMIC DNA]</scope>
    <source>
        <strain evidence="11 12">8013</strain>
    </source>
</reference>
<dbReference type="GO" id="GO:0009279">
    <property type="term" value="C:cell outer membrane"/>
    <property type="evidence" value="ECO:0007669"/>
    <property type="project" value="UniProtKB-SubCell"/>
</dbReference>
<feature type="signal peptide" evidence="9">
    <location>
        <begin position="1"/>
        <end position="23"/>
    </location>
</feature>
<evidence type="ECO:0000256" key="6">
    <source>
        <dbReference type="ARBA" id="ARBA00023136"/>
    </source>
</evidence>
<sequence length="405" mass="42505">MKHFPSKVLTTAILATFCSGALAATNDDDVKKAATVAIAAAYNNGQEINGFKAGETIYDIDEDGTITKKDATAADVEADDFKGLGLKKVVTNLTKTVNENKQNVDAKVKAAESEIEKLTTKLADTDAALADTDAALDATTNALNKLGENITTFAEETKTNIVKIDEKLEAVADTVDKHAEAFNDIADSLDETNTKADEAVKTANEAKQTAEETKQNVDAKVKAAETAAGKAEAAAGTANTAADKAEAVAAKVTDIKADIATNKDNIAKKANSADVYTREESDSKFVRIDGLNATTEKLDTRLASAEKSIAEHGTRLNGLDKTVSDLRKETRQGLAEQAALSGLFQPYNVGRFNVTAAVGGYKSESAVAIGTGFRFTENFAAKAGVAVGTSSGSSAAYHVGVNYEW</sequence>
<keyword evidence="8" id="KW-0175">Coiled coil</keyword>
<keyword evidence="7" id="KW-0998">Cell outer membrane</keyword>
<organism evidence="11 12">
    <name type="scientific">Neisseria meningitidis serogroup C (strain 8013)</name>
    <dbReference type="NCBI Taxonomy" id="604162"/>
    <lineage>
        <taxon>Bacteria</taxon>
        <taxon>Pseudomonadati</taxon>
        <taxon>Pseudomonadota</taxon>
        <taxon>Betaproteobacteria</taxon>
        <taxon>Neisseriales</taxon>
        <taxon>Neisseriaceae</taxon>
        <taxon>Neisseria</taxon>
    </lineage>
</organism>
<evidence type="ECO:0000256" key="8">
    <source>
        <dbReference type="SAM" id="Coils"/>
    </source>
</evidence>
<evidence type="ECO:0000313" key="11">
    <source>
        <dbReference type="EMBL" id="CAX50956.1"/>
    </source>
</evidence>
<accession>A0A9K2KQ33</accession>
<name>A0A9K2KQ33_NEIM8</name>
<evidence type="ECO:0000256" key="7">
    <source>
        <dbReference type="ARBA" id="ARBA00023237"/>
    </source>
</evidence>
<feature type="chain" id="PRO_5039889659" evidence="9">
    <location>
        <begin position="24"/>
        <end position="405"/>
    </location>
</feature>
<dbReference type="InterPro" id="IPR045584">
    <property type="entry name" value="Pilin-like"/>
</dbReference>
<dbReference type="Gene3D" id="1.10.287.950">
    <property type="entry name" value="Methyl-accepting chemotaxis protein"/>
    <property type="match status" value="1"/>
</dbReference>
<dbReference type="GO" id="GO:0009986">
    <property type="term" value="C:cell surface"/>
    <property type="evidence" value="ECO:0007669"/>
    <property type="project" value="UniProtKB-SubCell"/>
</dbReference>
<feature type="coiled-coil region" evidence="8">
    <location>
        <begin position="101"/>
        <end position="128"/>
    </location>
</feature>
<evidence type="ECO:0000256" key="2">
    <source>
        <dbReference type="ARBA" id="ARBA00004442"/>
    </source>
</evidence>
<dbReference type="Pfam" id="PF03895">
    <property type="entry name" value="YadA_anchor"/>
    <property type="match status" value="1"/>
</dbReference>
<protein>
    <submittedName>
        <fullName evidence="11">NadA autotransporter</fullName>
    </submittedName>
</protein>
<gene>
    <name evidence="11" type="primary">nadA</name>
    <name evidence="11" type="ordered locus">NMV_2194</name>
</gene>
<dbReference type="SUPFAM" id="SSF54523">
    <property type="entry name" value="Pili subunits"/>
    <property type="match status" value="1"/>
</dbReference>
<evidence type="ECO:0000256" key="5">
    <source>
        <dbReference type="ARBA" id="ARBA00022729"/>
    </source>
</evidence>
<dbReference type="AlphaFoldDB" id="A0A9K2KQ33"/>
<keyword evidence="3" id="KW-1134">Transmembrane beta strand</keyword>
<dbReference type="Proteomes" id="UP000002076">
    <property type="component" value="Chromosome"/>
</dbReference>
<evidence type="ECO:0000256" key="3">
    <source>
        <dbReference type="ARBA" id="ARBA00022452"/>
    </source>
</evidence>
<evidence type="ECO:0000256" key="1">
    <source>
        <dbReference type="ARBA" id="ARBA00004241"/>
    </source>
</evidence>
<dbReference type="RefSeq" id="WP_014574270.1">
    <property type="nucleotide sequence ID" value="NC_017501.1"/>
</dbReference>
<keyword evidence="6" id="KW-0472">Membrane</keyword>
<evidence type="ECO:0000259" key="10">
    <source>
        <dbReference type="Pfam" id="PF03895"/>
    </source>
</evidence>
<evidence type="ECO:0000256" key="9">
    <source>
        <dbReference type="SAM" id="SignalP"/>
    </source>
</evidence>
<dbReference type="Gene3D" id="3.30.1300.30">
    <property type="entry name" value="GSPII I/J protein-like"/>
    <property type="match status" value="1"/>
</dbReference>
<keyword evidence="5 9" id="KW-0732">Signal</keyword>
<dbReference type="EMBL" id="FM999788">
    <property type="protein sequence ID" value="CAX50956.1"/>
    <property type="molecule type" value="Genomic_DNA"/>
</dbReference>
<dbReference type="KEGG" id="nmt:NMV_2194"/>